<protein>
    <submittedName>
        <fullName evidence="1">Uncharacterized protein</fullName>
    </submittedName>
</protein>
<reference evidence="1 2" key="1">
    <citation type="journal article" date="2012" name="ISME J.">
        <title>Genomic insights to SAR86, an abundant and uncultivated marine bacterial lineage.</title>
        <authorList>
            <person name="Dupont C.L."/>
            <person name="Rusch D.B."/>
            <person name="Yooseph S."/>
            <person name="Lombardo M.J."/>
            <person name="Richter R.A."/>
            <person name="Valas R."/>
            <person name="Novotny M."/>
            <person name="Yee-Greenbaum J."/>
            <person name="Selengut J.D."/>
            <person name="Haft D.H."/>
            <person name="Halpern A.L."/>
            <person name="Lasken R.S."/>
            <person name="Nealson K."/>
            <person name="Friedman R."/>
            <person name="Venter J.C."/>
        </authorList>
    </citation>
    <scope>NUCLEOTIDE SEQUENCE [LARGE SCALE GENOMIC DNA]</scope>
</reference>
<dbReference type="EMBL" id="JH611157">
    <property type="protein sequence ID" value="EJP71460.1"/>
    <property type="molecule type" value="Genomic_DNA"/>
</dbReference>
<gene>
    <name evidence="1" type="ORF">NT01SARS_1268</name>
</gene>
<accession>J4WQ68</accession>
<proteinExistence type="predicted"/>
<dbReference type="HOGENOM" id="CLU_3221884_0_0_6"/>
<sequence length="44" mass="5093">MTPTTKPAKKQIAVKYGAPLRIFIFWTIAFRTLPIKIRPNHTLL</sequence>
<name>J4WQ68_9GAMM</name>
<dbReference type="Proteomes" id="UP000010305">
    <property type="component" value="Unassembled WGS sequence"/>
</dbReference>
<dbReference type="AlphaFoldDB" id="J4WQ68"/>
<organism evidence="1 2">
    <name type="scientific">SAR86 cluster bacterium SAR86A</name>
    <dbReference type="NCBI Taxonomy" id="1123866"/>
    <lineage>
        <taxon>Bacteria</taxon>
        <taxon>Pseudomonadati</taxon>
        <taxon>Pseudomonadota</taxon>
        <taxon>Gammaproteobacteria</taxon>
        <taxon>SAR86 cluster</taxon>
    </lineage>
</organism>
<evidence type="ECO:0000313" key="1">
    <source>
        <dbReference type="EMBL" id="EJP71460.1"/>
    </source>
</evidence>
<evidence type="ECO:0000313" key="2">
    <source>
        <dbReference type="Proteomes" id="UP000010305"/>
    </source>
</evidence>